<gene>
    <name evidence="2" type="ORF">TIFTF001_026763</name>
</gene>
<keyword evidence="3" id="KW-1185">Reference proteome</keyword>
<comment type="caution">
    <text evidence="2">The sequence shown here is derived from an EMBL/GenBank/DDBJ whole genome shotgun (WGS) entry which is preliminary data.</text>
</comment>
<feature type="region of interest" description="Disordered" evidence="1">
    <location>
        <begin position="19"/>
        <end position="81"/>
    </location>
</feature>
<dbReference type="AlphaFoldDB" id="A0AA88DLU1"/>
<organism evidence="2 3">
    <name type="scientific">Ficus carica</name>
    <name type="common">Common fig</name>
    <dbReference type="NCBI Taxonomy" id="3494"/>
    <lineage>
        <taxon>Eukaryota</taxon>
        <taxon>Viridiplantae</taxon>
        <taxon>Streptophyta</taxon>
        <taxon>Embryophyta</taxon>
        <taxon>Tracheophyta</taxon>
        <taxon>Spermatophyta</taxon>
        <taxon>Magnoliopsida</taxon>
        <taxon>eudicotyledons</taxon>
        <taxon>Gunneridae</taxon>
        <taxon>Pentapetalae</taxon>
        <taxon>rosids</taxon>
        <taxon>fabids</taxon>
        <taxon>Rosales</taxon>
        <taxon>Moraceae</taxon>
        <taxon>Ficeae</taxon>
        <taxon>Ficus</taxon>
    </lineage>
</organism>
<protein>
    <submittedName>
        <fullName evidence="2">Uncharacterized protein</fullName>
    </submittedName>
</protein>
<name>A0AA88DLU1_FICCA</name>
<dbReference type="EMBL" id="BTGU01000071">
    <property type="protein sequence ID" value="GMN57643.1"/>
    <property type="molecule type" value="Genomic_DNA"/>
</dbReference>
<evidence type="ECO:0000313" key="3">
    <source>
        <dbReference type="Proteomes" id="UP001187192"/>
    </source>
</evidence>
<reference evidence="2" key="1">
    <citation type="submission" date="2023-07" db="EMBL/GenBank/DDBJ databases">
        <title>draft genome sequence of fig (Ficus carica).</title>
        <authorList>
            <person name="Takahashi T."/>
            <person name="Nishimura K."/>
        </authorList>
    </citation>
    <scope>NUCLEOTIDE SEQUENCE</scope>
</reference>
<dbReference type="Proteomes" id="UP001187192">
    <property type="component" value="Unassembled WGS sequence"/>
</dbReference>
<proteinExistence type="predicted"/>
<evidence type="ECO:0000256" key="1">
    <source>
        <dbReference type="SAM" id="MobiDB-lite"/>
    </source>
</evidence>
<accession>A0AA88DLU1</accession>
<evidence type="ECO:0000313" key="2">
    <source>
        <dbReference type="EMBL" id="GMN57643.1"/>
    </source>
</evidence>
<sequence length="124" mass="12425">MIGAAGADYSQTWKRERKNLTEFTTGCCRPSTRSSRGDQNGDPPPPGGGGGAGPHLGIEGEANPVAAEGKGGGGGRDPVSIAMSASLGMLGSSPMVGCRRRLRRVVDDVGATRTAAEGIAVGMG</sequence>